<proteinExistence type="predicted"/>
<feature type="transmembrane region" description="Helical" evidence="1">
    <location>
        <begin position="30"/>
        <end position="49"/>
    </location>
</feature>
<accession>A0A0B5QNK6</accession>
<name>A0A0B5QNK6_CLOBE</name>
<gene>
    <name evidence="2" type="ORF">LF65_01827</name>
</gene>
<organism evidence="2 3">
    <name type="scientific">Clostridium beijerinckii</name>
    <name type="common">Clostridium MP</name>
    <dbReference type="NCBI Taxonomy" id="1520"/>
    <lineage>
        <taxon>Bacteria</taxon>
        <taxon>Bacillati</taxon>
        <taxon>Bacillota</taxon>
        <taxon>Clostridia</taxon>
        <taxon>Eubacteriales</taxon>
        <taxon>Clostridiaceae</taxon>
        <taxon>Clostridium</taxon>
    </lineage>
</organism>
<dbReference type="Proteomes" id="UP000031866">
    <property type="component" value="Chromosome"/>
</dbReference>
<dbReference type="STRING" id="1520.LF65_01827"/>
<dbReference type="RefSeq" id="WP_052482769.1">
    <property type="nucleotide sequence ID" value="NZ_CP010086.2"/>
</dbReference>
<dbReference type="KEGG" id="cbei:LF65_01827"/>
<evidence type="ECO:0000313" key="2">
    <source>
        <dbReference type="EMBL" id="AJG98428.1"/>
    </source>
</evidence>
<keyword evidence="1" id="KW-1133">Transmembrane helix</keyword>
<evidence type="ECO:0000313" key="3">
    <source>
        <dbReference type="Proteomes" id="UP000031866"/>
    </source>
</evidence>
<dbReference type="AlphaFoldDB" id="A0A0B5QNK6"/>
<dbReference type="EMBL" id="CP010086">
    <property type="protein sequence ID" value="AJG98428.1"/>
    <property type="molecule type" value="Genomic_DNA"/>
</dbReference>
<keyword evidence="1" id="KW-0472">Membrane</keyword>
<protein>
    <submittedName>
        <fullName evidence="2">Uncharacterized protein</fullName>
    </submittedName>
</protein>
<sequence>MKIYTKNKDFIPESFFNKAEMNTIRKENKVIILFLMINLIAFPFVVQNISETKESSKLNGNSNLEEGKIKFEDISIWVKNLMKDNIEEAHITNNGGDIIVNNLSDIDELSSNGFIEIHDMNLNDNEKYKLGVSLYE</sequence>
<keyword evidence="1" id="KW-0812">Transmembrane</keyword>
<dbReference type="OrthoDB" id="1918104at2"/>
<reference evidence="3" key="1">
    <citation type="submission" date="2014-12" db="EMBL/GenBank/DDBJ databases">
        <title>Genome sequence of Clostridium beijerinckii strain 59B.</title>
        <authorList>
            <person name="Little G.T."/>
            <person name="Minton N.P."/>
        </authorList>
    </citation>
    <scope>NUCLEOTIDE SEQUENCE [LARGE SCALE GENOMIC DNA]</scope>
    <source>
        <strain evidence="3">59B</strain>
    </source>
</reference>
<evidence type="ECO:0000256" key="1">
    <source>
        <dbReference type="SAM" id="Phobius"/>
    </source>
</evidence>